<evidence type="ECO:0008006" key="4">
    <source>
        <dbReference type="Google" id="ProtNLM"/>
    </source>
</evidence>
<dbReference type="EMBL" id="BSEC01000001">
    <property type="protein sequence ID" value="GLI92400.1"/>
    <property type="molecule type" value="Genomic_DNA"/>
</dbReference>
<keyword evidence="1" id="KW-0732">Signal</keyword>
<feature type="chain" id="PRO_5040781399" description="DUF2147 domain-containing protein" evidence="1">
    <location>
        <begin position="21"/>
        <end position="111"/>
    </location>
</feature>
<dbReference type="AlphaFoldDB" id="A0A9W6GT65"/>
<organism evidence="2 3">
    <name type="scientific">Methylocystis echinoides</name>
    <dbReference type="NCBI Taxonomy" id="29468"/>
    <lineage>
        <taxon>Bacteria</taxon>
        <taxon>Pseudomonadati</taxon>
        <taxon>Pseudomonadota</taxon>
        <taxon>Alphaproteobacteria</taxon>
        <taxon>Hyphomicrobiales</taxon>
        <taxon>Methylocystaceae</taxon>
        <taxon>Methylocystis</taxon>
    </lineage>
</organism>
<evidence type="ECO:0000313" key="3">
    <source>
        <dbReference type="Proteomes" id="UP001144323"/>
    </source>
</evidence>
<evidence type="ECO:0000313" key="2">
    <source>
        <dbReference type="EMBL" id="GLI92400.1"/>
    </source>
</evidence>
<keyword evidence="3" id="KW-1185">Reference proteome</keyword>
<proteinExistence type="predicted"/>
<dbReference type="PROSITE" id="PS51257">
    <property type="entry name" value="PROKAR_LIPOPROTEIN"/>
    <property type="match status" value="1"/>
</dbReference>
<comment type="caution">
    <text evidence="2">The sequence shown here is derived from an EMBL/GenBank/DDBJ whole genome shotgun (WGS) entry which is preliminary data.</text>
</comment>
<accession>A0A9W6GT65</accession>
<protein>
    <recommendedName>
        <fullName evidence="4">DUF2147 domain-containing protein</fullName>
    </recommendedName>
</protein>
<name>A0A9W6GT65_9HYPH</name>
<gene>
    <name evidence="2" type="ORF">LMG27198_13920</name>
</gene>
<evidence type="ECO:0000256" key="1">
    <source>
        <dbReference type="SAM" id="SignalP"/>
    </source>
</evidence>
<feature type="signal peptide" evidence="1">
    <location>
        <begin position="1"/>
        <end position="20"/>
    </location>
</feature>
<dbReference type="Proteomes" id="UP001144323">
    <property type="component" value="Unassembled WGS sequence"/>
</dbReference>
<sequence>MRRASLFCVVMGFSCGGAIAAEKPFYGKWSCAMVADNAVNVQDWLQETYSDAGVTLGSDGKAEKLKIKLIRKNVYELTYGGGARGRLVMKEPWMFMRGTPEHSYICLRKAS</sequence>
<reference evidence="2" key="1">
    <citation type="journal article" date="2023" name="Int. J. Syst. Evol. Microbiol.">
        <title>Methylocystis iwaonis sp. nov., a type II methane-oxidizing bacterium from surface soil of a rice paddy field in Japan, and emended description of the genus Methylocystis (ex Whittenbury et al. 1970) Bowman et al. 1993.</title>
        <authorList>
            <person name="Kaise H."/>
            <person name="Sawadogo J.B."/>
            <person name="Alam M.S."/>
            <person name="Ueno C."/>
            <person name="Dianou D."/>
            <person name="Shinjo R."/>
            <person name="Asakawa S."/>
        </authorList>
    </citation>
    <scope>NUCLEOTIDE SEQUENCE</scope>
    <source>
        <strain evidence="2">LMG27198</strain>
    </source>
</reference>